<dbReference type="GO" id="GO:0008270">
    <property type="term" value="F:zinc ion binding"/>
    <property type="evidence" value="ECO:0007669"/>
    <property type="project" value="InterPro"/>
</dbReference>
<proteinExistence type="predicted"/>
<dbReference type="Pfam" id="PF07998">
    <property type="entry name" value="Peptidase_M54"/>
    <property type="match status" value="1"/>
</dbReference>
<evidence type="ECO:0000256" key="4">
    <source>
        <dbReference type="ARBA" id="ARBA00022801"/>
    </source>
</evidence>
<gene>
    <name evidence="7" type="ORF">LCGC14_0733690</name>
</gene>
<reference evidence="7" key="1">
    <citation type="journal article" date="2015" name="Nature">
        <title>Complex archaea that bridge the gap between prokaryotes and eukaryotes.</title>
        <authorList>
            <person name="Spang A."/>
            <person name="Saw J.H."/>
            <person name="Jorgensen S.L."/>
            <person name="Zaremba-Niedzwiedzka K."/>
            <person name="Martijn J."/>
            <person name="Lind A.E."/>
            <person name="van Eijk R."/>
            <person name="Schleper C."/>
            <person name="Guy L."/>
            <person name="Ettema T.J."/>
        </authorList>
    </citation>
    <scope>NUCLEOTIDE SEQUENCE</scope>
</reference>
<evidence type="ECO:0000256" key="3">
    <source>
        <dbReference type="ARBA" id="ARBA00022723"/>
    </source>
</evidence>
<name>A0A0F9Q8W6_9ZZZZ</name>
<evidence type="ECO:0000256" key="6">
    <source>
        <dbReference type="ARBA" id="ARBA00023049"/>
    </source>
</evidence>
<organism evidence="7">
    <name type="scientific">marine sediment metagenome</name>
    <dbReference type="NCBI Taxonomy" id="412755"/>
    <lineage>
        <taxon>unclassified sequences</taxon>
        <taxon>metagenomes</taxon>
        <taxon>ecological metagenomes</taxon>
    </lineage>
</organism>
<comment type="caution">
    <text evidence="7">The sequence shown here is derived from an EMBL/GenBank/DDBJ whole genome shotgun (WGS) entry which is preliminary data.</text>
</comment>
<accession>A0A0F9Q8W6</accession>
<sequence length="190" mass="22223">MKRIIYIQQIGEIDNSVLIRLKEDLELKFNQFNIVVEILQEQIQLEDSEYNSKGDQYNANKILNMVIKFNQSKQFFRLLGVLDKDIYTKDYNFIFGTTRLFSRVTLISITRLREGFYENLGSIYKKPNNNTKFDLRVLKEAIHELGHTFGLKHCSNSCIMLFSNCLADTDNKPTKFCVSCLKNIKDSQII</sequence>
<keyword evidence="3" id="KW-0479">Metal-binding</keyword>
<dbReference type="CDD" id="cd11375">
    <property type="entry name" value="Peptidase_M54"/>
    <property type="match status" value="1"/>
</dbReference>
<dbReference type="InterPro" id="IPR012962">
    <property type="entry name" value="Pept_M54_archaemetzincn"/>
</dbReference>
<dbReference type="PANTHER" id="PTHR15910:SF1">
    <property type="entry name" value="ARCHAEMETZINCIN-2"/>
    <property type="match status" value="1"/>
</dbReference>
<comment type="cofactor">
    <cofactor evidence="1">
        <name>Zn(2+)</name>
        <dbReference type="ChEBI" id="CHEBI:29105"/>
    </cofactor>
</comment>
<keyword evidence="6" id="KW-0482">Metalloprotease</keyword>
<dbReference type="GO" id="GO:0008237">
    <property type="term" value="F:metallopeptidase activity"/>
    <property type="evidence" value="ECO:0007669"/>
    <property type="project" value="UniProtKB-KW"/>
</dbReference>
<evidence type="ECO:0000256" key="1">
    <source>
        <dbReference type="ARBA" id="ARBA00001947"/>
    </source>
</evidence>
<evidence type="ECO:0000256" key="5">
    <source>
        <dbReference type="ARBA" id="ARBA00022833"/>
    </source>
</evidence>
<dbReference type="InterPro" id="IPR024079">
    <property type="entry name" value="MetalloPept_cat_dom_sf"/>
</dbReference>
<dbReference type="SUPFAM" id="SSF55486">
    <property type="entry name" value="Metalloproteases ('zincins'), catalytic domain"/>
    <property type="match status" value="1"/>
</dbReference>
<dbReference type="AlphaFoldDB" id="A0A0F9Q8W6"/>
<dbReference type="PIRSF" id="PIRSF005785">
    <property type="entry name" value="Zn-prot_arch"/>
    <property type="match status" value="1"/>
</dbReference>
<protein>
    <recommendedName>
        <fullName evidence="8">Archaemetzincin</fullName>
    </recommendedName>
</protein>
<dbReference type="InterPro" id="IPR012091">
    <property type="entry name" value="Pept_M54_archaemetzncn_arc/bac"/>
</dbReference>
<dbReference type="PANTHER" id="PTHR15910">
    <property type="entry name" value="ARCHAEMETZINCIN"/>
    <property type="match status" value="1"/>
</dbReference>
<evidence type="ECO:0000256" key="2">
    <source>
        <dbReference type="ARBA" id="ARBA00022670"/>
    </source>
</evidence>
<keyword evidence="4" id="KW-0378">Hydrolase</keyword>
<keyword evidence="2" id="KW-0645">Protease</keyword>
<dbReference type="EMBL" id="LAZR01001707">
    <property type="protein sequence ID" value="KKN40415.1"/>
    <property type="molecule type" value="Genomic_DNA"/>
</dbReference>
<evidence type="ECO:0000313" key="7">
    <source>
        <dbReference type="EMBL" id="KKN40415.1"/>
    </source>
</evidence>
<dbReference type="GO" id="GO:0006508">
    <property type="term" value="P:proteolysis"/>
    <property type="evidence" value="ECO:0007669"/>
    <property type="project" value="UniProtKB-KW"/>
</dbReference>
<evidence type="ECO:0008006" key="8">
    <source>
        <dbReference type="Google" id="ProtNLM"/>
    </source>
</evidence>
<dbReference type="Gene3D" id="3.40.390.10">
    <property type="entry name" value="Collagenase (Catalytic Domain)"/>
    <property type="match status" value="1"/>
</dbReference>
<keyword evidence="5" id="KW-0862">Zinc</keyword>